<comment type="caution">
    <text evidence="2">The sequence shown here is derived from an EMBL/GenBank/DDBJ whole genome shotgun (WGS) entry which is preliminary data.</text>
</comment>
<sequence length="275" mass="33050">MLVKRFRVHLNHVMQNDKVYYQITVINLNNEKETKTTTNRYSQLKDFHDQLHKNITLLKLQLQLPQFPGRSLFNKTNKNEERIKQRQFELESYFNELFSIDKILSLTPVQQYLPIENDPKQQMNISIKIENYVIYDDVVVYSLRFKNNSANEEWLYKQRYSEIKNIHDALIEQGFKNKLPSFPTRKLFGQTNENPETIEKRREDLETYLNTLFSTQEIQQSQIIQFFISDSKKYHEKNLKLEELKKSSTLKTKGDLNQRVKEISKKSNLQIYQNK</sequence>
<organism evidence="2 3">
    <name type="scientific">Paramecium primaurelia</name>
    <dbReference type="NCBI Taxonomy" id="5886"/>
    <lineage>
        <taxon>Eukaryota</taxon>
        <taxon>Sar</taxon>
        <taxon>Alveolata</taxon>
        <taxon>Ciliophora</taxon>
        <taxon>Intramacronucleata</taxon>
        <taxon>Oligohymenophorea</taxon>
        <taxon>Peniculida</taxon>
        <taxon>Parameciidae</taxon>
        <taxon>Paramecium</taxon>
    </lineage>
</organism>
<keyword evidence="3" id="KW-1185">Reference proteome</keyword>
<dbReference type="PANTHER" id="PTHR22775:SF3">
    <property type="entry name" value="SORTING NEXIN-13"/>
    <property type="match status" value="1"/>
</dbReference>
<dbReference type="CDD" id="cd06093">
    <property type="entry name" value="PX_domain"/>
    <property type="match status" value="2"/>
</dbReference>
<feature type="domain" description="PX" evidence="1">
    <location>
        <begin position="119"/>
        <end position="234"/>
    </location>
</feature>
<evidence type="ECO:0000313" key="2">
    <source>
        <dbReference type="EMBL" id="CAD8092700.1"/>
    </source>
</evidence>
<gene>
    <name evidence="2" type="ORF">PPRIM_AZ9-3.1.T0910084</name>
</gene>
<evidence type="ECO:0000259" key="1">
    <source>
        <dbReference type="PROSITE" id="PS50195"/>
    </source>
</evidence>
<dbReference type="InterPro" id="IPR001683">
    <property type="entry name" value="PX_dom"/>
</dbReference>
<dbReference type="PANTHER" id="PTHR22775">
    <property type="entry name" value="SORTING NEXIN"/>
    <property type="match status" value="1"/>
</dbReference>
<dbReference type="Pfam" id="PF00787">
    <property type="entry name" value="PX"/>
    <property type="match status" value="2"/>
</dbReference>
<accession>A0A8S1NKK9</accession>
<feature type="domain" description="PX" evidence="1">
    <location>
        <begin position="1"/>
        <end position="120"/>
    </location>
</feature>
<name>A0A8S1NKK9_PARPR</name>
<dbReference type="AlphaFoldDB" id="A0A8S1NKK9"/>
<dbReference type="SMART" id="SM00312">
    <property type="entry name" value="PX"/>
    <property type="match status" value="2"/>
</dbReference>
<reference evidence="2" key="1">
    <citation type="submission" date="2021-01" db="EMBL/GenBank/DDBJ databases">
        <authorList>
            <consortium name="Genoscope - CEA"/>
            <person name="William W."/>
        </authorList>
    </citation>
    <scope>NUCLEOTIDE SEQUENCE</scope>
</reference>
<protein>
    <recommendedName>
        <fullName evidence="1">PX domain-containing protein</fullName>
    </recommendedName>
</protein>
<evidence type="ECO:0000313" key="3">
    <source>
        <dbReference type="Proteomes" id="UP000688137"/>
    </source>
</evidence>
<dbReference type="PROSITE" id="PS50195">
    <property type="entry name" value="PX"/>
    <property type="match status" value="2"/>
</dbReference>
<dbReference type="OMA" id="KGDLNQR"/>
<proteinExistence type="predicted"/>
<dbReference type="Proteomes" id="UP000688137">
    <property type="component" value="Unassembled WGS sequence"/>
</dbReference>
<dbReference type="EMBL" id="CAJJDM010000094">
    <property type="protein sequence ID" value="CAD8092700.1"/>
    <property type="molecule type" value="Genomic_DNA"/>
</dbReference>
<dbReference type="GO" id="GO:0035091">
    <property type="term" value="F:phosphatidylinositol binding"/>
    <property type="evidence" value="ECO:0007669"/>
    <property type="project" value="InterPro"/>
</dbReference>